<gene>
    <name evidence="2" type="ORF">TVAG_207280</name>
</gene>
<dbReference type="RefSeq" id="XP_001300973.1">
    <property type="nucleotide sequence ID" value="XM_001300972.1"/>
</dbReference>
<accession>A2G471</accession>
<evidence type="ECO:0000313" key="3">
    <source>
        <dbReference type="Proteomes" id="UP000001542"/>
    </source>
</evidence>
<dbReference type="InParanoid" id="A2G471"/>
<dbReference type="OrthoDB" id="10506239at2759"/>
<dbReference type="VEuPathDB" id="TrichDB:TVAGG3_0821660"/>
<keyword evidence="1" id="KW-0472">Membrane</keyword>
<keyword evidence="1" id="KW-1133">Transmembrane helix</keyword>
<dbReference type="Proteomes" id="UP000001542">
    <property type="component" value="Unassembled WGS sequence"/>
</dbReference>
<protein>
    <submittedName>
        <fullName evidence="2">Uncharacterized protein</fullName>
    </submittedName>
</protein>
<dbReference type="SMR" id="A2G471"/>
<evidence type="ECO:0000256" key="1">
    <source>
        <dbReference type="SAM" id="Phobius"/>
    </source>
</evidence>
<dbReference type="EMBL" id="DS114362">
    <property type="protein sequence ID" value="EAX88043.1"/>
    <property type="molecule type" value="Genomic_DNA"/>
</dbReference>
<feature type="transmembrane region" description="Helical" evidence="1">
    <location>
        <begin position="6"/>
        <end position="27"/>
    </location>
</feature>
<evidence type="ECO:0000313" key="2">
    <source>
        <dbReference type="EMBL" id="EAX88043.1"/>
    </source>
</evidence>
<reference evidence="2" key="1">
    <citation type="submission" date="2006-10" db="EMBL/GenBank/DDBJ databases">
        <authorList>
            <person name="Amadeo P."/>
            <person name="Zhao Q."/>
            <person name="Wortman J."/>
            <person name="Fraser-Liggett C."/>
            <person name="Carlton J."/>
        </authorList>
    </citation>
    <scope>NUCLEOTIDE SEQUENCE</scope>
    <source>
        <strain evidence="2">G3</strain>
    </source>
</reference>
<keyword evidence="1" id="KW-0812">Transmembrane</keyword>
<keyword evidence="3" id="KW-1185">Reference proteome</keyword>
<dbReference type="AlphaFoldDB" id="A2G471"/>
<dbReference type="VEuPathDB" id="TrichDB:TVAG_207280"/>
<organism evidence="2 3">
    <name type="scientific">Trichomonas vaginalis (strain ATCC PRA-98 / G3)</name>
    <dbReference type="NCBI Taxonomy" id="412133"/>
    <lineage>
        <taxon>Eukaryota</taxon>
        <taxon>Metamonada</taxon>
        <taxon>Parabasalia</taxon>
        <taxon>Trichomonadida</taxon>
        <taxon>Trichomonadidae</taxon>
        <taxon>Trichomonas</taxon>
    </lineage>
</organism>
<reference evidence="2" key="2">
    <citation type="journal article" date="2007" name="Science">
        <title>Draft genome sequence of the sexually transmitted pathogen Trichomonas vaginalis.</title>
        <authorList>
            <person name="Carlton J.M."/>
            <person name="Hirt R.P."/>
            <person name="Silva J.C."/>
            <person name="Delcher A.L."/>
            <person name="Schatz M."/>
            <person name="Zhao Q."/>
            <person name="Wortman J.R."/>
            <person name="Bidwell S.L."/>
            <person name="Alsmark U.C.M."/>
            <person name="Besteiro S."/>
            <person name="Sicheritz-Ponten T."/>
            <person name="Noel C.J."/>
            <person name="Dacks J.B."/>
            <person name="Foster P.G."/>
            <person name="Simillion C."/>
            <person name="Van de Peer Y."/>
            <person name="Miranda-Saavedra D."/>
            <person name="Barton G.J."/>
            <person name="Westrop G.D."/>
            <person name="Mueller S."/>
            <person name="Dessi D."/>
            <person name="Fiori P.L."/>
            <person name="Ren Q."/>
            <person name="Paulsen I."/>
            <person name="Zhang H."/>
            <person name="Bastida-Corcuera F.D."/>
            <person name="Simoes-Barbosa A."/>
            <person name="Brown M.T."/>
            <person name="Hayes R.D."/>
            <person name="Mukherjee M."/>
            <person name="Okumura C.Y."/>
            <person name="Schneider R."/>
            <person name="Smith A.J."/>
            <person name="Vanacova S."/>
            <person name="Villalvazo M."/>
            <person name="Haas B.J."/>
            <person name="Pertea M."/>
            <person name="Feldblyum T.V."/>
            <person name="Utterback T.R."/>
            <person name="Shu C.L."/>
            <person name="Osoegawa K."/>
            <person name="de Jong P.J."/>
            <person name="Hrdy I."/>
            <person name="Horvathova L."/>
            <person name="Zubacova Z."/>
            <person name="Dolezal P."/>
            <person name="Malik S.B."/>
            <person name="Logsdon J.M. Jr."/>
            <person name="Henze K."/>
            <person name="Gupta A."/>
            <person name="Wang C.C."/>
            <person name="Dunne R.L."/>
            <person name="Upcroft J.A."/>
            <person name="Upcroft P."/>
            <person name="White O."/>
            <person name="Salzberg S.L."/>
            <person name="Tang P."/>
            <person name="Chiu C.-H."/>
            <person name="Lee Y.-S."/>
            <person name="Embley T.M."/>
            <person name="Coombs G.H."/>
            <person name="Mottram J.C."/>
            <person name="Tachezy J."/>
            <person name="Fraser-Liggett C.M."/>
            <person name="Johnson P.J."/>
        </authorList>
    </citation>
    <scope>NUCLEOTIDE SEQUENCE [LARGE SCALE GENOMIC DNA]</scope>
    <source>
        <strain evidence="2">G3</strain>
    </source>
</reference>
<sequence length="182" mass="21187">MKVWKLVIAILIVVIVLLALFLLSLFAKVKVEQKPFLEQKIVYRIVKGDLNTLKHEQSIYNKRARSLFGRDMKNWPTFRILFPTDKNYGVFGILVPQTFHIEEDCLQELGFVFGVLDFIPDTVNIELPMRIKSSICLSRMRCMNKIATISKTATYAEIHDWKRRRISFVIVKGDSNGLWIPQ</sequence>
<dbReference type="KEGG" id="tva:4745703"/>
<proteinExistence type="predicted"/>
<name>A2G471_TRIV3</name>